<dbReference type="EMBL" id="BOMP01000124">
    <property type="protein sequence ID" value="GIE44375.1"/>
    <property type="molecule type" value="Genomic_DNA"/>
</dbReference>
<organism evidence="1 2">
    <name type="scientific">Actinoplanes lobatus</name>
    <dbReference type="NCBI Taxonomy" id="113568"/>
    <lineage>
        <taxon>Bacteria</taxon>
        <taxon>Bacillati</taxon>
        <taxon>Actinomycetota</taxon>
        <taxon>Actinomycetes</taxon>
        <taxon>Micromonosporales</taxon>
        <taxon>Micromonosporaceae</taxon>
        <taxon>Actinoplanes</taxon>
    </lineage>
</organism>
<protein>
    <submittedName>
        <fullName evidence="1">Uncharacterized protein</fullName>
    </submittedName>
</protein>
<gene>
    <name evidence="1" type="ORF">Alo02nite_72730</name>
</gene>
<accession>A0ABQ4AUB4</accession>
<comment type="caution">
    <text evidence="1">The sequence shown here is derived from an EMBL/GenBank/DDBJ whole genome shotgun (WGS) entry which is preliminary data.</text>
</comment>
<keyword evidence="2" id="KW-1185">Reference proteome</keyword>
<proteinExistence type="predicted"/>
<name>A0ABQ4AUB4_9ACTN</name>
<evidence type="ECO:0000313" key="1">
    <source>
        <dbReference type="EMBL" id="GIE44375.1"/>
    </source>
</evidence>
<sequence length="85" mass="8239">MPRNGFGGAITGKPAWASPVATSYQPEASANAPCTSTTVGSDRWCAGAAGSASTAPVAAAVVPASKVRRVILIFVSSGSSAAVCG</sequence>
<evidence type="ECO:0000313" key="2">
    <source>
        <dbReference type="Proteomes" id="UP000631312"/>
    </source>
</evidence>
<dbReference type="Proteomes" id="UP000631312">
    <property type="component" value="Unassembled WGS sequence"/>
</dbReference>
<reference evidence="1 2" key="1">
    <citation type="submission" date="2021-01" db="EMBL/GenBank/DDBJ databases">
        <title>Whole genome shotgun sequence of Actinoplanes lobatus NBRC 12513.</title>
        <authorList>
            <person name="Komaki H."/>
            <person name="Tamura T."/>
        </authorList>
    </citation>
    <scope>NUCLEOTIDE SEQUENCE [LARGE SCALE GENOMIC DNA]</scope>
    <source>
        <strain evidence="1 2">NBRC 12513</strain>
    </source>
</reference>